<dbReference type="AlphaFoldDB" id="A0A5J5ES34"/>
<dbReference type="GO" id="GO:0005783">
    <property type="term" value="C:endoplasmic reticulum"/>
    <property type="evidence" value="ECO:0007669"/>
    <property type="project" value="TreeGrafter"/>
</dbReference>
<keyword evidence="7" id="KW-0325">Glycoprotein</keyword>
<dbReference type="PANTHER" id="PTHR10728:SF33">
    <property type="entry name" value="LYSOPHOSPHOLIPASE 1-RELATED"/>
    <property type="match status" value="1"/>
</dbReference>
<dbReference type="EC" id="3.1.1.5" evidence="2 10"/>
<dbReference type="GO" id="GO:0046475">
    <property type="term" value="P:glycerophospholipid catabolic process"/>
    <property type="evidence" value="ECO:0007669"/>
    <property type="project" value="TreeGrafter"/>
</dbReference>
<keyword evidence="6 9" id="KW-0443">Lipid metabolism</keyword>
<dbReference type="FunCoup" id="A0A5J5ES34">
    <property type="interactions" value="68"/>
</dbReference>
<organism evidence="12 13">
    <name type="scientific">Sphaerosporella brunnea</name>
    <dbReference type="NCBI Taxonomy" id="1250544"/>
    <lineage>
        <taxon>Eukaryota</taxon>
        <taxon>Fungi</taxon>
        <taxon>Dikarya</taxon>
        <taxon>Ascomycota</taxon>
        <taxon>Pezizomycotina</taxon>
        <taxon>Pezizomycetes</taxon>
        <taxon>Pezizales</taxon>
        <taxon>Pyronemataceae</taxon>
        <taxon>Sphaerosporella</taxon>
    </lineage>
</organism>
<gene>
    <name evidence="12" type="ORF">FN846DRAFT_780781</name>
</gene>
<dbReference type="GO" id="GO:0004622">
    <property type="term" value="F:phosphatidylcholine lysophospholipase activity"/>
    <property type="evidence" value="ECO:0007669"/>
    <property type="project" value="UniProtKB-EC"/>
</dbReference>
<evidence type="ECO:0000256" key="2">
    <source>
        <dbReference type="ARBA" id="ARBA00013274"/>
    </source>
</evidence>
<evidence type="ECO:0000256" key="4">
    <source>
        <dbReference type="ARBA" id="ARBA00022801"/>
    </source>
</evidence>
<evidence type="ECO:0000256" key="6">
    <source>
        <dbReference type="ARBA" id="ARBA00023098"/>
    </source>
</evidence>
<comment type="catalytic activity">
    <reaction evidence="8 10">
        <text>a 1-acyl-sn-glycero-3-phosphocholine + H2O = sn-glycerol 3-phosphocholine + a fatty acid + H(+)</text>
        <dbReference type="Rhea" id="RHEA:15177"/>
        <dbReference type="ChEBI" id="CHEBI:15377"/>
        <dbReference type="ChEBI" id="CHEBI:15378"/>
        <dbReference type="ChEBI" id="CHEBI:16870"/>
        <dbReference type="ChEBI" id="CHEBI:28868"/>
        <dbReference type="ChEBI" id="CHEBI:58168"/>
        <dbReference type="EC" id="3.1.1.5"/>
    </reaction>
</comment>
<keyword evidence="13" id="KW-1185">Reference proteome</keyword>
<evidence type="ECO:0000256" key="10">
    <source>
        <dbReference type="RuleBase" id="RU362103"/>
    </source>
</evidence>
<dbReference type="GO" id="GO:0004623">
    <property type="term" value="F:phospholipase A2 activity"/>
    <property type="evidence" value="ECO:0007669"/>
    <property type="project" value="TreeGrafter"/>
</dbReference>
<evidence type="ECO:0000259" key="11">
    <source>
        <dbReference type="PROSITE" id="PS51210"/>
    </source>
</evidence>
<dbReference type="Gene3D" id="3.40.1090.10">
    <property type="entry name" value="Cytosolic phospholipase A2 catalytic domain"/>
    <property type="match status" value="1"/>
</dbReference>
<dbReference type="Proteomes" id="UP000326924">
    <property type="component" value="Unassembled WGS sequence"/>
</dbReference>
<proteinExistence type="inferred from homology"/>
<dbReference type="FunFam" id="3.40.1090.10:FF:000010">
    <property type="entry name" value="Lysophospholipase"/>
    <property type="match status" value="1"/>
</dbReference>
<evidence type="ECO:0000256" key="9">
    <source>
        <dbReference type="PROSITE-ProRule" id="PRU00555"/>
    </source>
</evidence>
<evidence type="ECO:0000256" key="3">
    <source>
        <dbReference type="ARBA" id="ARBA00022729"/>
    </source>
</evidence>
<dbReference type="Pfam" id="PF01735">
    <property type="entry name" value="PLA2_B"/>
    <property type="match status" value="1"/>
</dbReference>
<accession>A0A5J5ES34</accession>
<evidence type="ECO:0000313" key="13">
    <source>
        <dbReference type="Proteomes" id="UP000326924"/>
    </source>
</evidence>
<reference evidence="12 13" key="1">
    <citation type="submission" date="2019-09" db="EMBL/GenBank/DDBJ databases">
        <title>Draft genome of the ectomycorrhizal ascomycete Sphaerosporella brunnea.</title>
        <authorList>
            <consortium name="DOE Joint Genome Institute"/>
            <person name="Benucci G.M."/>
            <person name="Marozzi G."/>
            <person name="Antonielli L."/>
            <person name="Sanchez S."/>
            <person name="Marco P."/>
            <person name="Wang X."/>
            <person name="Falini L.B."/>
            <person name="Barry K."/>
            <person name="Haridas S."/>
            <person name="Lipzen A."/>
            <person name="Labutti K."/>
            <person name="Grigoriev I.V."/>
            <person name="Murat C."/>
            <person name="Martin F."/>
            <person name="Albertini E."/>
            <person name="Donnini D."/>
            <person name="Bonito G."/>
        </authorList>
    </citation>
    <scope>NUCLEOTIDE SEQUENCE [LARGE SCALE GENOMIC DNA]</scope>
    <source>
        <strain evidence="12 13">Sb_GMNB300</strain>
    </source>
</reference>
<evidence type="ECO:0000256" key="1">
    <source>
        <dbReference type="ARBA" id="ARBA00008780"/>
    </source>
</evidence>
<dbReference type="SMART" id="SM00022">
    <property type="entry name" value="PLAc"/>
    <property type="match status" value="1"/>
</dbReference>
<dbReference type="GO" id="GO:0005829">
    <property type="term" value="C:cytosol"/>
    <property type="evidence" value="ECO:0007669"/>
    <property type="project" value="TreeGrafter"/>
</dbReference>
<protein>
    <recommendedName>
        <fullName evidence="2 10">Lysophospholipase</fullName>
        <ecNumber evidence="2 10">3.1.1.5</ecNumber>
    </recommendedName>
</protein>
<dbReference type="InParanoid" id="A0A5J5ES34"/>
<comment type="similarity">
    <text evidence="1 10">Belongs to the lysophospholipase family.</text>
</comment>
<dbReference type="SUPFAM" id="SSF52151">
    <property type="entry name" value="FabD/lysophospholipase-like"/>
    <property type="match status" value="1"/>
</dbReference>
<sequence length="538" mass="58134">MTDFDVVSFIDSYSPTVALAFSGGGYRAMLSGAGAVKAMDIRTPGTSGPKQVGGLLQSATYLAGLSGGSWLLESVIVNNFTTIGGIQASKNLWDLEHNILVPDSLSYYSDIRSEVKSKEEAGFDITLTDYWARALSRQFLNWTDGGPGVTFSSVALTDEYKNADIPFPIIVADERRPGQKIISKNATVFEFNPLEFGSFDPTVFAFTPLEYLGTNMTKGVPVEGDVCIRGFDNAGYVMGTSSSLFNQILLNLNSSGLQGVSLELAQSVLTGLSTADYDIADYAPNPFFGINPNSNPSSNTRNLTLVDGGEDLQNIPLHPLIQPSRKVDVIFAFDNSADTLNHDGSTSNWPNGTAMVATYERALDSEISNGTLFPHIPDVNTFVNLGLNRRPTFFGCDGANITASHPGSAIPPLVVYMPNSPWTYKSNISTFTMSYSHAERDNMIQNGFNIASQGNGTQTDNWPACIGCAIVHRQQERTGATQSAQCKQCFAEYCWNGTLKSEVPPQYDPKPYIQSGAAKYLARGYLSVFVAVIVAALL</sequence>
<keyword evidence="3" id="KW-0732">Signal</keyword>
<evidence type="ECO:0000256" key="5">
    <source>
        <dbReference type="ARBA" id="ARBA00022963"/>
    </source>
</evidence>
<evidence type="ECO:0000313" key="12">
    <source>
        <dbReference type="EMBL" id="KAA8901927.1"/>
    </source>
</evidence>
<dbReference type="InterPro" id="IPR002642">
    <property type="entry name" value="LysoPLipase_cat_dom"/>
</dbReference>
<dbReference type="InterPro" id="IPR016035">
    <property type="entry name" value="Acyl_Trfase/lysoPLipase"/>
</dbReference>
<dbReference type="PANTHER" id="PTHR10728">
    <property type="entry name" value="CYTOSOLIC PHOSPHOLIPASE A2"/>
    <property type="match status" value="1"/>
</dbReference>
<feature type="domain" description="PLA2c" evidence="11">
    <location>
        <begin position="1"/>
        <end position="500"/>
    </location>
</feature>
<dbReference type="OrthoDB" id="4084751at2759"/>
<keyword evidence="5 9" id="KW-0442">Lipid degradation</keyword>
<dbReference type="EMBL" id="VXIS01000139">
    <property type="protein sequence ID" value="KAA8901927.1"/>
    <property type="molecule type" value="Genomic_DNA"/>
</dbReference>
<evidence type="ECO:0000256" key="8">
    <source>
        <dbReference type="ARBA" id="ARBA00049531"/>
    </source>
</evidence>
<dbReference type="PROSITE" id="PS51210">
    <property type="entry name" value="PLA2C"/>
    <property type="match status" value="1"/>
</dbReference>
<evidence type="ECO:0000256" key="7">
    <source>
        <dbReference type="ARBA" id="ARBA00023180"/>
    </source>
</evidence>
<keyword evidence="4 9" id="KW-0378">Hydrolase</keyword>
<name>A0A5J5ES34_9PEZI</name>
<comment type="caution">
    <text evidence="12">The sequence shown here is derived from an EMBL/GenBank/DDBJ whole genome shotgun (WGS) entry which is preliminary data.</text>
</comment>